<keyword evidence="2" id="KW-0067">ATP-binding</keyword>
<dbReference type="Gene3D" id="3.40.50.300">
    <property type="entry name" value="P-loop containing nucleotide triphosphate hydrolases"/>
    <property type="match status" value="1"/>
</dbReference>
<gene>
    <name evidence="2" type="ORF">LB452_11560</name>
</gene>
<comment type="caution">
    <text evidence="2">The sequence shown here is derived from an EMBL/GenBank/DDBJ whole genome shotgun (WGS) entry which is preliminary data.</text>
</comment>
<keyword evidence="3" id="KW-1185">Reference proteome</keyword>
<dbReference type="PANTHER" id="PTHR37512:SF1">
    <property type="entry name" value="NADR_TTD14 AAA DOMAIN-CONTAINING PROTEIN"/>
    <property type="match status" value="1"/>
</dbReference>
<evidence type="ECO:0000313" key="2">
    <source>
        <dbReference type="EMBL" id="MBZ9779559.1"/>
    </source>
</evidence>
<dbReference type="SUPFAM" id="SSF52540">
    <property type="entry name" value="P-loop containing nucleoside triphosphate hydrolases"/>
    <property type="match status" value="1"/>
</dbReference>
<dbReference type="EMBL" id="JAIQZE010000013">
    <property type="protein sequence ID" value="MBZ9779559.1"/>
    <property type="molecule type" value="Genomic_DNA"/>
</dbReference>
<protein>
    <submittedName>
        <fullName evidence="2">ATP-binding protein</fullName>
    </submittedName>
</protein>
<accession>A0ABS7XM49</accession>
<dbReference type="RefSeq" id="WP_224461895.1">
    <property type="nucleotide sequence ID" value="NZ_JAIQZE010000013.1"/>
</dbReference>
<keyword evidence="2" id="KW-0547">Nucleotide-binding</keyword>
<organism evidence="2 3">
    <name type="scientific">Psychroflexus longus</name>
    <dbReference type="NCBI Taxonomy" id="2873596"/>
    <lineage>
        <taxon>Bacteria</taxon>
        <taxon>Pseudomonadati</taxon>
        <taxon>Bacteroidota</taxon>
        <taxon>Flavobacteriia</taxon>
        <taxon>Flavobacteriales</taxon>
        <taxon>Flavobacteriaceae</taxon>
        <taxon>Psychroflexus</taxon>
    </lineage>
</organism>
<dbReference type="PANTHER" id="PTHR37512">
    <property type="entry name" value="TRIFUNCTIONAL NAD BIOSYNTHESIS/REGULATOR PROTEIN NADR"/>
    <property type="match status" value="1"/>
</dbReference>
<reference evidence="3" key="1">
    <citation type="submission" date="2023-07" db="EMBL/GenBank/DDBJ databases">
        <title>Novel species isolated from saline lakes on Tibetan Plateau.</title>
        <authorList>
            <person name="Lu H."/>
        </authorList>
    </citation>
    <scope>NUCLEOTIDE SEQUENCE [LARGE SCALE GENOMIC DNA]</scope>
    <source>
        <strain evidence="3">CAK8W</strain>
    </source>
</reference>
<dbReference type="GO" id="GO:0005524">
    <property type="term" value="F:ATP binding"/>
    <property type="evidence" value="ECO:0007669"/>
    <property type="project" value="UniProtKB-KW"/>
</dbReference>
<dbReference type="Pfam" id="PF13521">
    <property type="entry name" value="AAA_28"/>
    <property type="match status" value="1"/>
</dbReference>
<evidence type="ECO:0000313" key="3">
    <source>
        <dbReference type="Proteomes" id="UP001199314"/>
    </source>
</evidence>
<dbReference type="Proteomes" id="UP001199314">
    <property type="component" value="Unassembled WGS sequence"/>
</dbReference>
<feature type="domain" description="NadR/Ttd14 AAA" evidence="1">
    <location>
        <begin position="14"/>
        <end position="173"/>
    </location>
</feature>
<name>A0ABS7XM49_9FLAO</name>
<sequence length="184" mass="21374">MEEELKQTQSKLTKIVLFGPESSGKSSLAEALAEEYNTEWVPEFAREYLQEKYNDSAEVCEPSDLIPIAKGQIQLENKLAEKAKNYLFCDTNVLQTLTYAKVYYENFQSDVLEQCVEQHEYTYYFLTYIDTPWVADDLRDKPEQRSEMFSIFENALILRNLPCTILKGDLKQRLQTAKSIIKAI</sequence>
<dbReference type="InterPro" id="IPR038727">
    <property type="entry name" value="NadR/Ttd14_AAA_dom"/>
</dbReference>
<dbReference type="InterPro" id="IPR052735">
    <property type="entry name" value="NAD_biosynth-regulator"/>
</dbReference>
<evidence type="ECO:0000259" key="1">
    <source>
        <dbReference type="Pfam" id="PF13521"/>
    </source>
</evidence>
<dbReference type="InterPro" id="IPR027417">
    <property type="entry name" value="P-loop_NTPase"/>
</dbReference>
<proteinExistence type="predicted"/>